<evidence type="ECO:0000313" key="2">
    <source>
        <dbReference type="EMBL" id="BCA29727.1"/>
    </source>
</evidence>
<sequence>MIRHEIKQGTFSYARHLPHSVKTSTFGHFTDLWLNIKRNEMAPSGFRAYERRAELHIRPKWGSSGLIRSTTWTCRSGCRQS</sequence>
<dbReference type="InterPro" id="IPR010998">
    <property type="entry name" value="Integrase_recombinase_N"/>
</dbReference>
<evidence type="ECO:0000256" key="1">
    <source>
        <dbReference type="ARBA" id="ARBA00023125"/>
    </source>
</evidence>
<dbReference type="KEGG" id="poj:PtoMrB4_37040"/>
<dbReference type="Gene3D" id="1.10.150.130">
    <property type="match status" value="1"/>
</dbReference>
<dbReference type="Proteomes" id="UP000501237">
    <property type="component" value="Chromosome"/>
</dbReference>
<organism evidence="2 3">
    <name type="scientific">Metapseudomonas otitidis</name>
    <dbReference type="NCBI Taxonomy" id="319939"/>
    <lineage>
        <taxon>Bacteria</taxon>
        <taxon>Pseudomonadati</taxon>
        <taxon>Pseudomonadota</taxon>
        <taxon>Gammaproteobacteria</taxon>
        <taxon>Pseudomonadales</taxon>
        <taxon>Pseudomonadaceae</taxon>
        <taxon>Metapseudomonas</taxon>
    </lineage>
</organism>
<dbReference type="EMBL" id="AP022642">
    <property type="protein sequence ID" value="BCA29727.1"/>
    <property type="molecule type" value="Genomic_DNA"/>
</dbReference>
<name>A0A679GSY7_9GAMM</name>
<protein>
    <submittedName>
        <fullName evidence="2">Uncharacterized protein</fullName>
    </submittedName>
</protein>
<evidence type="ECO:0000313" key="3">
    <source>
        <dbReference type="Proteomes" id="UP000501237"/>
    </source>
</evidence>
<gene>
    <name evidence="2" type="ORF">PtoMrB4_37040</name>
</gene>
<reference evidence="2 3" key="1">
    <citation type="journal article" date="2020" name="Microbiol. Resour. Announc.">
        <title>Complete genome sequence of Pseudomonas otitidis strain MrB4, isolated from Lake Biwa in Japan.</title>
        <authorList>
            <person name="Miyazaki K."/>
            <person name="Hase E."/>
            <person name="Maruya T."/>
        </authorList>
    </citation>
    <scope>NUCLEOTIDE SEQUENCE [LARGE SCALE GENOMIC DNA]</scope>
    <source>
        <strain evidence="2 3">MrB4</strain>
    </source>
</reference>
<dbReference type="AlphaFoldDB" id="A0A679GSY7"/>
<accession>A0A679GSY7</accession>
<proteinExistence type="predicted"/>
<keyword evidence="1" id="KW-0238">DNA-binding</keyword>
<dbReference type="GO" id="GO:0003677">
    <property type="term" value="F:DNA binding"/>
    <property type="evidence" value="ECO:0007669"/>
    <property type="project" value="UniProtKB-KW"/>
</dbReference>